<reference evidence="2 3" key="1">
    <citation type="journal article" date="2023" name="Sci. Data">
        <title>Genome assembly of the Korean intertidal mud-creeper Batillaria attramentaria.</title>
        <authorList>
            <person name="Patra A.K."/>
            <person name="Ho P.T."/>
            <person name="Jun S."/>
            <person name="Lee S.J."/>
            <person name="Kim Y."/>
            <person name="Won Y.J."/>
        </authorList>
    </citation>
    <scope>NUCLEOTIDE SEQUENCE [LARGE SCALE GENOMIC DNA]</scope>
    <source>
        <strain evidence="2">Wonlab-2016</strain>
    </source>
</reference>
<feature type="non-terminal residue" evidence="2">
    <location>
        <position position="1"/>
    </location>
</feature>
<dbReference type="EMBL" id="JACVVK020000383">
    <property type="protein sequence ID" value="KAK7476162.1"/>
    <property type="molecule type" value="Genomic_DNA"/>
</dbReference>
<evidence type="ECO:0000313" key="2">
    <source>
        <dbReference type="EMBL" id="KAK7476162.1"/>
    </source>
</evidence>
<dbReference type="AlphaFoldDB" id="A0ABD0JNX6"/>
<gene>
    <name evidence="2" type="ORF">BaRGS_00032586</name>
</gene>
<keyword evidence="3" id="KW-1185">Reference proteome</keyword>
<organism evidence="2 3">
    <name type="scientific">Batillaria attramentaria</name>
    <dbReference type="NCBI Taxonomy" id="370345"/>
    <lineage>
        <taxon>Eukaryota</taxon>
        <taxon>Metazoa</taxon>
        <taxon>Spiralia</taxon>
        <taxon>Lophotrochozoa</taxon>
        <taxon>Mollusca</taxon>
        <taxon>Gastropoda</taxon>
        <taxon>Caenogastropoda</taxon>
        <taxon>Sorbeoconcha</taxon>
        <taxon>Cerithioidea</taxon>
        <taxon>Batillariidae</taxon>
        <taxon>Batillaria</taxon>
    </lineage>
</organism>
<name>A0ABD0JNX6_9CAEN</name>
<sequence length="57" mass="6504">RARSTNFAWSLVFRANTRVCLRNREERILSSTKSGLPCASSPSLRGGLGRERELRRK</sequence>
<feature type="region of interest" description="Disordered" evidence="1">
    <location>
        <begin position="31"/>
        <end position="57"/>
    </location>
</feature>
<feature type="compositionally biased region" description="Basic and acidic residues" evidence="1">
    <location>
        <begin position="48"/>
        <end position="57"/>
    </location>
</feature>
<comment type="caution">
    <text evidence="2">The sequence shown here is derived from an EMBL/GenBank/DDBJ whole genome shotgun (WGS) entry which is preliminary data.</text>
</comment>
<protein>
    <submittedName>
        <fullName evidence="2">Uncharacterized protein</fullName>
    </submittedName>
</protein>
<evidence type="ECO:0000313" key="3">
    <source>
        <dbReference type="Proteomes" id="UP001519460"/>
    </source>
</evidence>
<dbReference type="Proteomes" id="UP001519460">
    <property type="component" value="Unassembled WGS sequence"/>
</dbReference>
<proteinExistence type="predicted"/>
<accession>A0ABD0JNX6</accession>
<feature type="non-terminal residue" evidence="2">
    <location>
        <position position="57"/>
    </location>
</feature>
<evidence type="ECO:0000256" key="1">
    <source>
        <dbReference type="SAM" id="MobiDB-lite"/>
    </source>
</evidence>